<dbReference type="Proteomes" id="UP000305792">
    <property type="component" value="Unassembled WGS sequence"/>
</dbReference>
<dbReference type="AlphaFoldDB" id="A0A4S8PTT2"/>
<feature type="transmembrane region" description="Helical" evidence="2">
    <location>
        <begin position="124"/>
        <end position="148"/>
    </location>
</feature>
<protein>
    <submittedName>
        <fullName evidence="3">Uncharacterized protein</fullName>
    </submittedName>
</protein>
<feature type="transmembrane region" description="Helical" evidence="2">
    <location>
        <begin position="307"/>
        <end position="327"/>
    </location>
</feature>
<comment type="caution">
    <text evidence="3">The sequence shown here is derived from an EMBL/GenBank/DDBJ whole genome shotgun (WGS) entry which is preliminary data.</text>
</comment>
<feature type="transmembrane region" description="Helical" evidence="2">
    <location>
        <begin position="68"/>
        <end position="89"/>
    </location>
</feature>
<accession>A0A4S8PTT2</accession>
<organism evidence="3 4">
    <name type="scientific">Glycomyces paridis</name>
    <dbReference type="NCBI Taxonomy" id="2126555"/>
    <lineage>
        <taxon>Bacteria</taxon>
        <taxon>Bacillati</taxon>
        <taxon>Actinomycetota</taxon>
        <taxon>Actinomycetes</taxon>
        <taxon>Glycomycetales</taxon>
        <taxon>Glycomycetaceae</taxon>
        <taxon>Glycomyces</taxon>
    </lineage>
</organism>
<evidence type="ECO:0000313" key="4">
    <source>
        <dbReference type="Proteomes" id="UP000305792"/>
    </source>
</evidence>
<gene>
    <name evidence="3" type="ORF">E9998_03465</name>
</gene>
<keyword evidence="2" id="KW-0472">Membrane</keyword>
<dbReference type="EMBL" id="STGX01000002">
    <property type="protein sequence ID" value="THV31434.1"/>
    <property type="molecule type" value="Genomic_DNA"/>
</dbReference>
<feature type="transmembrane region" description="Helical" evidence="2">
    <location>
        <begin position="154"/>
        <end position="175"/>
    </location>
</feature>
<feature type="compositionally biased region" description="Pro residues" evidence="1">
    <location>
        <begin position="1"/>
        <end position="11"/>
    </location>
</feature>
<feature type="transmembrane region" description="Helical" evidence="2">
    <location>
        <begin position="347"/>
        <end position="371"/>
    </location>
</feature>
<evidence type="ECO:0000256" key="1">
    <source>
        <dbReference type="SAM" id="MobiDB-lite"/>
    </source>
</evidence>
<keyword evidence="4" id="KW-1185">Reference proteome</keyword>
<keyword evidence="2" id="KW-0812">Transmembrane</keyword>
<name>A0A4S8PTT2_9ACTN</name>
<evidence type="ECO:0000256" key="2">
    <source>
        <dbReference type="SAM" id="Phobius"/>
    </source>
</evidence>
<dbReference type="RefSeq" id="WP_136528307.1">
    <property type="nucleotide sequence ID" value="NZ_STGX01000002.1"/>
</dbReference>
<proteinExistence type="predicted"/>
<sequence>MTSDQYPPPPPDRTHLQYQPAPPPQPAQMGPGGAYGPMPVAPGQPVPGQAAPVGMAMAKPGTITGIQVILWIFLALSVLGNIFSVIGMVNYFNPFTLLALAFAVYSGIQSLSSGIHITRGKRWAWIWTLVSTILGLVIAAVSIVFGIIYIEVAWATLLVGIVLGGLYATLLGLLCSKSARQWILMHRIQRGEVMMPGMNMGMGMGAPAAPGFGAAPAAPERPATKPVAVNVAVLGQVVLLALIAWILVDSIRGLTARTGFGVKPSFAALSTAMLGSGYALLSAAVGLMILVCALITAIGLHRGSSGARVFTVVWTPILLVLWAVKAYPMLMAYASDREFYPPDMRSLWTMVMVREFAVLALILAAFITALLPDVRAWAPPKPPTALIMMVPMAQPGYGPPQQAYPPQQYPPR</sequence>
<feature type="transmembrane region" description="Helical" evidence="2">
    <location>
        <begin position="227"/>
        <end position="248"/>
    </location>
</feature>
<dbReference type="OrthoDB" id="5189233at2"/>
<feature type="transmembrane region" description="Helical" evidence="2">
    <location>
        <begin position="278"/>
        <end position="300"/>
    </location>
</feature>
<feature type="transmembrane region" description="Helical" evidence="2">
    <location>
        <begin position="95"/>
        <end position="112"/>
    </location>
</feature>
<evidence type="ECO:0000313" key="3">
    <source>
        <dbReference type="EMBL" id="THV31434.1"/>
    </source>
</evidence>
<reference evidence="3 4" key="1">
    <citation type="journal article" date="2018" name="Int. J. Syst. Evol. Microbiol.">
        <title>Glycomyces paridis sp. nov., isolated from the medicinal plant Paris polyphylla.</title>
        <authorList>
            <person name="Fang X.M."/>
            <person name="Bai J.L."/>
            <person name="Su J."/>
            <person name="Zhao L.L."/>
            <person name="Liu H.Y."/>
            <person name="Ma B.P."/>
            <person name="Zhang Y.Q."/>
            <person name="Yu L.Y."/>
        </authorList>
    </citation>
    <scope>NUCLEOTIDE SEQUENCE [LARGE SCALE GENOMIC DNA]</scope>
    <source>
        <strain evidence="3 4">CPCC 204357</strain>
    </source>
</reference>
<keyword evidence="2" id="KW-1133">Transmembrane helix</keyword>
<feature type="region of interest" description="Disordered" evidence="1">
    <location>
        <begin position="1"/>
        <end position="34"/>
    </location>
</feature>